<feature type="compositionally biased region" description="Basic and acidic residues" evidence="1">
    <location>
        <begin position="223"/>
        <end position="235"/>
    </location>
</feature>
<reference evidence="2 3" key="1">
    <citation type="journal article" date="2017" name="Nature">
        <title>The Apostasia genome and the evolution of orchids.</title>
        <authorList>
            <person name="Zhang G.Q."/>
            <person name="Liu K.W."/>
            <person name="Li Z."/>
            <person name="Lohaus R."/>
            <person name="Hsiao Y.Y."/>
            <person name="Niu S.C."/>
            <person name="Wang J.Y."/>
            <person name="Lin Y.C."/>
            <person name="Xu Q."/>
            <person name="Chen L.J."/>
            <person name="Yoshida K."/>
            <person name="Fujiwara S."/>
            <person name="Wang Z.W."/>
            <person name="Zhang Y.Q."/>
            <person name="Mitsuda N."/>
            <person name="Wang M."/>
            <person name="Liu G.H."/>
            <person name="Pecoraro L."/>
            <person name="Huang H.X."/>
            <person name="Xiao X.J."/>
            <person name="Lin M."/>
            <person name="Wu X.Y."/>
            <person name="Wu W.L."/>
            <person name="Chen Y.Y."/>
            <person name="Chang S.B."/>
            <person name="Sakamoto S."/>
            <person name="Ohme-Takagi M."/>
            <person name="Yagi M."/>
            <person name="Zeng S.J."/>
            <person name="Shen C.Y."/>
            <person name="Yeh C.M."/>
            <person name="Luo Y.B."/>
            <person name="Tsai W.C."/>
            <person name="Van de Peer Y."/>
            <person name="Liu Z.J."/>
        </authorList>
    </citation>
    <scope>NUCLEOTIDE SEQUENCE [LARGE SCALE GENOMIC DNA]</scope>
    <source>
        <strain evidence="3">cv. Shenzhen</strain>
        <tissue evidence="2">Stem</tissue>
    </source>
</reference>
<dbReference type="AlphaFoldDB" id="A0A2I0AIS9"/>
<dbReference type="EMBL" id="KZ451979">
    <property type="protein sequence ID" value="PKA55463.1"/>
    <property type="molecule type" value="Genomic_DNA"/>
</dbReference>
<sequence>MARKKSHSRANEIWVDFHCVADEKCNLPHTFDVEVKQVWRKDPQLGLEFPSMDATFKTVEGKDHAPTECGDDDLLSHQRAAALKDPLGQRSSRRSFGGRRITVCTSVSSEGEVLLGVQVKRDTCFIGRCRRFFFVNPGKVSFVVMRRIGEALFVGKGIDFKNLYFWPVDEIRKHVHDAKDYLRLLEDDIRAYTGKSFGDFFGLRPGAKRSHMTRLVCPSHQPKGREQKQLRDLFGHRRRLGRRARPGSRRHKGRSEEKQWCRRGGPMSWTSSSRSPSAIVTLPKSICGQPCVASKKPIRRRQNSTNGSSRSRLIRIARGLRGGGRRIPALAAVQGDCQGGLGVNMLGSALLDRELMLAERLDKKFAFVSRLNVVIPPSELEMARMEDNAEGSSQQEGELDDRGTRLQKSHWATYWINSTRNRSEIGPIRTGSVQNRLNRTGSNRFWAAEPVRTGSLHVQNQTGFPDERAAGLSPAGTWAGPRGLPKTGQHCVTPSRAILPFFNRSALDQFSINSPVLHSQNHARLVLCPGTIPIEPVLSQINTCPLAYTVVNAPMTSVATSKWWGSGDEVGGDGGRAKTSSRGRINYRLASKYHAPVAPVQPSANAGAAFSEQAAPTKISAEAAAMT</sequence>
<gene>
    <name evidence="2" type="ORF">AXF42_Ash006665</name>
</gene>
<protein>
    <submittedName>
        <fullName evidence="2">Uncharacterized protein</fullName>
    </submittedName>
</protein>
<keyword evidence="3" id="KW-1185">Reference proteome</keyword>
<name>A0A2I0AIS9_9ASPA</name>
<evidence type="ECO:0000313" key="2">
    <source>
        <dbReference type="EMBL" id="PKA55463.1"/>
    </source>
</evidence>
<accession>A0A2I0AIS9</accession>
<feature type="region of interest" description="Disordered" evidence="1">
    <location>
        <begin position="218"/>
        <end position="276"/>
    </location>
</feature>
<evidence type="ECO:0000256" key="1">
    <source>
        <dbReference type="SAM" id="MobiDB-lite"/>
    </source>
</evidence>
<organism evidence="2 3">
    <name type="scientific">Apostasia shenzhenica</name>
    <dbReference type="NCBI Taxonomy" id="1088818"/>
    <lineage>
        <taxon>Eukaryota</taxon>
        <taxon>Viridiplantae</taxon>
        <taxon>Streptophyta</taxon>
        <taxon>Embryophyta</taxon>
        <taxon>Tracheophyta</taxon>
        <taxon>Spermatophyta</taxon>
        <taxon>Magnoliopsida</taxon>
        <taxon>Liliopsida</taxon>
        <taxon>Asparagales</taxon>
        <taxon>Orchidaceae</taxon>
        <taxon>Apostasioideae</taxon>
        <taxon>Apostasia</taxon>
    </lineage>
</organism>
<feature type="compositionally biased region" description="Basic residues" evidence="1">
    <location>
        <begin position="236"/>
        <end position="253"/>
    </location>
</feature>
<dbReference type="Proteomes" id="UP000236161">
    <property type="component" value="Unassembled WGS sequence"/>
</dbReference>
<evidence type="ECO:0000313" key="3">
    <source>
        <dbReference type="Proteomes" id="UP000236161"/>
    </source>
</evidence>
<proteinExistence type="predicted"/>